<feature type="transmembrane region" description="Helical" evidence="2">
    <location>
        <begin position="362"/>
        <end position="381"/>
    </location>
</feature>
<feature type="region of interest" description="Disordered" evidence="1">
    <location>
        <begin position="1"/>
        <end position="66"/>
    </location>
</feature>
<keyword evidence="2" id="KW-1133">Transmembrane helix</keyword>
<protein>
    <submittedName>
        <fullName evidence="3">Uncharacterized protein</fullName>
    </submittedName>
</protein>
<feature type="compositionally biased region" description="Polar residues" evidence="1">
    <location>
        <begin position="107"/>
        <end position="125"/>
    </location>
</feature>
<feature type="transmembrane region" description="Helical" evidence="2">
    <location>
        <begin position="393"/>
        <end position="414"/>
    </location>
</feature>
<evidence type="ECO:0000313" key="4">
    <source>
        <dbReference type="Proteomes" id="UP000186922"/>
    </source>
</evidence>
<accession>A0A1D1VHG6</accession>
<dbReference type="AlphaFoldDB" id="A0A1D1VHG6"/>
<feature type="compositionally biased region" description="Basic and acidic residues" evidence="1">
    <location>
        <begin position="296"/>
        <end position="305"/>
    </location>
</feature>
<dbReference type="OrthoDB" id="10685247at2759"/>
<feature type="compositionally biased region" description="Polar residues" evidence="1">
    <location>
        <begin position="216"/>
        <end position="226"/>
    </location>
</feature>
<feature type="compositionally biased region" description="Polar residues" evidence="1">
    <location>
        <begin position="197"/>
        <end position="207"/>
    </location>
</feature>
<reference evidence="3 4" key="1">
    <citation type="journal article" date="2016" name="Nat. Commun.">
        <title>Extremotolerant tardigrade genome and improved radiotolerance of human cultured cells by tardigrade-unique protein.</title>
        <authorList>
            <person name="Hashimoto T."/>
            <person name="Horikawa D.D."/>
            <person name="Saito Y."/>
            <person name="Kuwahara H."/>
            <person name="Kozuka-Hata H."/>
            <person name="Shin-I T."/>
            <person name="Minakuchi Y."/>
            <person name="Ohishi K."/>
            <person name="Motoyama A."/>
            <person name="Aizu T."/>
            <person name="Enomoto A."/>
            <person name="Kondo K."/>
            <person name="Tanaka S."/>
            <person name="Hara Y."/>
            <person name="Koshikawa S."/>
            <person name="Sagara H."/>
            <person name="Miura T."/>
            <person name="Yokobori S."/>
            <person name="Miyagawa K."/>
            <person name="Suzuki Y."/>
            <person name="Kubo T."/>
            <person name="Oyama M."/>
            <person name="Kohara Y."/>
            <person name="Fujiyama A."/>
            <person name="Arakawa K."/>
            <person name="Katayama T."/>
            <person name="Toyoda A."/>
            <person name="Kunieda T."/>
        </authorList>
    </citation>
    <scope>NUCLEOTIDE SEQUENCE [LARGE SCALE GENOMIC DNA]</scope>
    <source>
        <strain evidence="3 4">YOKOZUNA-1</strain>
    </source>
</reference>
<evidence type="ECO:0000256" key="1">
    <source>
        <dbReference type="SAM" id="MobiDB-lite"/>
    </source>
</evidence>
<keyword evidence="4" id="KW-1185">Reference proteome</keyword>
<evidence type="ECO:0000256" key="2">
    <source>
        <dbReference type="SAM" id="Phobius"/>
    </source>
</evidence>
<evidence type="ECO:0000313" key="3">
    <source>
        <dbReference type="EMBL" id="GAV00226.1"/>
    </source>
</evidence>
<dbReference type="EMBL" id="BDGG01000006">
    <property type="protein sequence ID" value="GAV00226.1"/>
    <property type="molecule type" value="Genomic_DNA"/>
</dbReference>
<gene>
    <name evidence="3" type="primary">RvY_11108-1</name>
    <name evidence="3" type="synonym">RvY_11108.1</name>
    <name evidence="3" type="ORF">RvY_11108</name>
</gene>
<feature type="region of interest" description="Disordered" evidence="1">
    <location>
        <begin position="87"/>
        <end position="332"/>
    </location>
</feature>
<name>A0A1D1VHG6_RAMVA</name>
<feature type="compositionally biased region" description="Basic residues" evidence="1">
    <location>
        <begin position="147"/>
        <end position="159"/>
    </location>
</feature>
<sequence>MADNRDSAAGWRPDSPNSTTPPKNLNSFGGRNRYSTKYPVEPDDNVNGRNLDKSNEFAQMADVRPPAKITADGFIAKAEAILKLDGNVSENSSENDDQSDQDAVSPRSKNQSATGRGKSDNTTPLYFSWREQKLKQWQGQRDGSSRSKSRSRSRKRSQRRQSVDVNNELLDGEMEANKEGLKDDDEGMDFPPPPPSFSTEADSNSAAQDAPPNEASRPNQDQHPYRNQNPEEDQNQEQKQAQQQLHNEHKAEKEVSKREGHPDEKTEGNSEDKSRKAAAGKNDQQTKSPTGNGQSKFDENADLKERRARRKTPSAPATADTEKGPRWHKGGLSMEVDLNDDSESNTFTFVDSMYRAPRLVKWAAGAMTALMLSMLFIALQHRLFGKEFIGRRWMSILALSVVLLVLLTMVLSSVNPVRFVRKFRTDAARNQAERQQRKADLLKQF</sequence>
<feature type="compositionally biased region" description="Basic and acidic residues" evidence="1">
    <location>
        <begin position="246"/>
        <end position="275"/>
    </location>
</feature>
<dbReference type="Proteomes" id="UP000186922">
    <property type="component" value="Unassembled WGS sequence"/>
</dbReference>
<keyword evidence="2" id="KW-0472">Membrane</keyword>
<feature type="compositionally biased region" description="Polar residues" evidence="1">
    <location>
        <begin position="282"/>
        <end position="295"/>
    </location>
</feature>
<proteinExistence type="predicted"/>
<organism evidence="3 4">
    <name type="scientific">Ramazzottius varieornatus</name>
    <name type="common">Water bear</name>
    <name type="synonym">Tardigrade</name>
    <dbReference type="NCBI Taxonomy" id="947166"/>
    <lineage>
        <taxon>Eukaryota</taxon>
        <taxon>Metazoa</taxon>
        <taxon>Ecdysozoa</taxon>
        <taxon>Tardigrada</taxon>
        <taxon>Eutardigrada</taxon>
        <taxon>Parachela</taxon>
        <taxon>Hypsibioidea</taxon>
        <taxon>Ramazzottiidae</taxon>
        <taxon>Ramazzottius</taxon>
    </lineage>
</organism>
<keyword evidence="2" id="KW-0812">Transmembrane</keyword>
<feature type="compositionally biased region" description="Polar residues" evidence="1">
    <location>
        <begin position="15"/>
        <end position="35"/>
    </location>
</feature>
<comment type="caution">
    <text evidence="3">The sequence shown here is derived from an EMBL/GenBank/DDBJ whole genome shotgun (WGS) entry which is preliminary data.</text>
</comment>